<feature type="compositionally biased region" description="Basic residues" evidence="1">
    <location>
        <begin position="221"/>
        <end position="231"/>
    </location>
</feature>
<dbReference type="PATRIC" id="fig|1107882.3.peg.2830"/>
<dbReference type="AlphaFoldDB" id="H0HRW5"/>
<dbReference type="EMBL" id="AHAM01000118">
    <property type="protein sequence ID" value="EHK56520.1"/>
    <property type="molecule type" value="Genomic_DNA"/>
</dbReference>
<protein>
    <recommendedName>
        <fullName evidence="4">DUF3306 domain-containing protein</fullName>
    </recommendedName>
</protein>
<keyword evidence="3" id="KW-1185">Reference proteome</keyword>
<dbReference type="RefSeq" id="WP_008836525.1">
    <property type="nucleotide sequence ID" value="NZ_AHAM01000118.1"/>
</dbReference>
<dbReference type="OrthoDB" id="8100830at2"/>
<accession>H0HRW5</accession>
<name>H0HRW5_9HYPH</name>
<evidence type="ECO:0000313" key="3">
    <source>
        <dbReference type="Proteomes" id="UP000003250"/>
    </source>
</evidence>
<proteinExistence type="predicted"/>
<feature type="compositionally biased region" description="Basic and acidic residues" evidence="1">
    <location>
        <begin position="41"/>
        <end position="52"/>
    </location>
</feature>
<dbReference type="Pfam" id="PF11748">
    <property type="entry name" value="DUF3306"/>
    <property type="match status" value="1"/>
</dbReference>
<sequence length="231" mass="24347">MSAGNDNVFARWSRRKRAARSNEAAEPEKDQLAPDAIAPADADRVAEQHAAVEPEVAAPAEPLPRIEDLTAQSDLSAFLRKGVPKMLKSAALRRMWSLDPAIRDYVGPSEYAWDFNTPGSMAGFGPLKAASKSVVDFLSTSGGNPADPERAAAAPEVPEKASPTTVLADEDANASPDGSEAVTPDGSIDPASSESPLPDRTEIATNREEAASGAESSQINRQRRHGGALPH</sequence>
<reference evidence="2 3" key="1">
    <citation type="journal article" date="2012" name="J. Bacteriol.">
        <title>Draft Genome Sequence of Mesorhizobium alhagi CCNWXJ12-2T, a Novel Salt-Resistant Species Isolated from the Desert of Northwestern China.</title>
        <authorList>
            <person name="Zhou M."/>
            <person name="Chen W."/>
            <person name="Chen H."/>
            <person name="Wei G."/>
        </authorList>
    </citation>
    <scope>NUCLEOTIDE SEQUENCE [LARGE SCALE GENOMIC DNA]</scope>
    <source>
        <strain evidence="2 3">CCNWXJ12-2</strain>
    </source>
</reference>
<dbReference type="InterPro" id="IPR021735">
    <property type="entry name" value="DUF3306"/>
</dbReference>
<organism evidence="2 3">
    <name type="scientific">Mesorhizobium alhagi CCNWXJ12-2</name>
    <dbReference type="NCBI Taxonomy" id="1107882"/>
    <lineage>
        <taxon>Bacteria</taxon>
        <taxon>Pseudomonadati</taxon>
        <taxon>Pseudomonadota</taxon>
        <taxon>Alphaproteobacteria</taxon>
        <taxon>Hyphomicrobiales</taxon>
        <taxon>Phyllobacteriaceae</taxon>
        <taxon>Allomesorhizobium</taxon>
    </lineage>
</organism>
<feature type="compositionally biased region" description="Low complexity" evidence="1">
    <location>
        <begin position="151"/>
        <end position="163"/>
    </location>
</feature>
<gene>
    <name evidence="2" type="ORF">MAXJ12_14513</name>
</gene>
<evidence type="ECO:0000313" key="2">
    <source>
        <dbReference type="EMBL" id="EHK56520.1"/>
    </source>
</evidence>
<dbReference type="Proteomes" id="UP000003250">
    <property type="component" value="Unassembled WGS sequence"/>
</dbReference>
<feature type="region of interest" description="Disordered" evidence="1">
    <location>
        <begin position="138"/>
        <end position="231"/>
    </location>
</feature>
<feature type="region of interest" description="Disordered" evidence="1">
    <location>
        <begin position="1"/>
        <end position="65"/>
    </location>
</feature>
<evidence type="ECO:0000256" key="1">
    <source>
        <dbReference type="SAM" id="MobiDB-lite"/>
    </source>
</evidence>
<feature type="compositionally biased region" description="Basic and acidic residues" evidence="1">
    <location>
        <begin position="197"/>
        <end position="210"/>
    </location>
</feature>
<evidence type="ECO:0008006" key="4">
    <source>
        <dbReference type="Google" id="ProtNLM"/>
    </source>
</evidence>